<gene>
    <name evidence="12" type="ORF">Taro_053395</name>
</gene>
<dbReference type="Proteomes" id="UP000652761">
    <property type="component" value="Unassembled WGS sequence"/>
</dbReference>
<feature type="domain" description="PA" evidence="10">
    <location>
        <begin position="391"/>
        <end position="485"/>
    </location>
</feature>
<dbReference type="InterPro" id="IPR036852">
    <property type="entry name" value="Peptidase_S8/S53_dom_sf"/>
</dbReference>
<evidence type="ECO:0000256" key="2">
    <source>
        <dbReference type="ARBA" id="ARBA00022670"/>
    </source>
</evidence>
<evidence type="ECO:0008006" key="14">
    <source>
        <dbReference type="Google" id="ProtNLM"/>
    </source>
</evidence>
<comment type="caution">
    <text evidence="12">The sequence shown here is derived from an EMBL/GenBank/DDBJ whole genome shotgun (WGS) entry which is preliminary data.</text>
</comment>
<keyword evidence="2" id="KW-0645">Protease</keyword>
<dbReference type="InterPro" id="IPR003137">
    <property type="entry name" value="PA_domain"/>
</dbReference>
<dbReference type="InterPro" id="IPR037045">
    <property type="entry name" value="S8pro/Inhibitor_I9_sf"/>
</dbReference>
<comment type="similarity">
    <text evidence="1 6">Belongs to the peptidase S8 family.</text>
</comment>
<evidence type="ECO:0000259" key="11">
    <source>
        <dbReference type="Pfam" id="PF05922"/>
    </source>
</evidence>
<keyword evidence="5" id="KW-0325">Glycoprotein</keyword>
<dbReference type="InterPro" id="IPR010259">
    <property type="entry name" value="S8pro/Inhibitor_I9"/>
</dbReference>
<evidence type="ECO:0000256" key="3">
    <source>
        <dbReference type="ARBA" id="ARBA00022729"/>
    </source>
</evidence>
<evidence type="ECO:0000259" key="10">
    <source>
        <dbReference type="Pfam" id="PF02225"/>
    </source>
</evidence>
<proteinExistence type="inferred from homology"/>
<dbReference type="CDD" id="cd04852">
    <property type="entry name" value="Peptidases_S8_3"/>
    <property type="match status" value="1"/>
</dbReference>
<accession>A0A843XN20</accession>
<dbReference type="InterPro" id="IPR034197">
    <property type="entry name" value="Peptidases_S8_3"/>
</dbReference>
<dbReference type="EMBL" id="NMUH01009765">
    <property type="protein sequence ID" value="MQM20377.1"/>
    <property type="molecule type" value="Genomic_DNA"/>
</dbReference>
<dbReference type="Pfam" id="PF00082">
    <property type="entry name" value="Peptidase_S8"/>
    <property type="match status" value="1"/>
</dbReference>
<dbReference type="CDD" id="cd02120">
    <property type="entry name" value="PA_subtilisin_like"/>
    <property type="match status" value="1"/>
</dbReference>
<dbReference type="Pfam" id="PF02225">
    <property type="entry name" value="PA"/>
    <property type="match status" value="1"/>
</dbReference>
<dbReference type="AlphaFoldDB" id="A0A843XN20"/>
<dbReference type="PANTHER" id="PTHR10795">
    <property type="entry name" value="PROPROTEIN CONVERTASE SUBTILISIN/KEXIN"/>
    <property type="match status" value="1"/>
</dbReference>
<keyword evidence="3 8" id="KW-0732">Signal</keyword>
<evidence type="ECO:0000256" key="1">
    <source>
        <dbReference type="ARBA" id="ARBA00011073"/>
    </source>
</evidence>
<dbReference type="SUPFAM" id="SSF52025">
    <property type="entry name" value="PA domain"/>
    <property type="match status" value="1"/>
</dbReference>
<protein>
    <recommendedName>
        <fullName evidence="14">Subtilisin-like protease</fullName>
    </recommendedName>
</protein>
<dbReference type="Gene3D" id="3.40.50.200">
    <property type="entry name" value="Peptidase S8/S53 domain"/>
    <property type="match status" value="1"/>
</dbReference>
<feature type="domain" description="Peptidase S8/S53" evidence="9">
    <location>
        <begin position="148"/>
        <end position="551"/>
    </location>
</feature>
<comment type="caution">
    <text evidence="6">Lacks conserved residue(s) required for the propagation of feature annotation.</text>
</comment>
<dbReference type="InterPro" id="IPR046450">
    <property type="entry name" value="PA_dom_sf"/>
</dbReference>
<evidence type="ECO:0000259" key="9">
    <source>
        <dbReference type="Pfam" id="PF00082"/>
    </source>
</evidence>
<keyword evidence="13" id="KW-1185">Reference proteome</keyword>
<dbReference type="InterPro" id="IPR000209">
    <property type="entry name" value="Peptidase_S8/S53_dom"/>
</dbReference>
<feature type="domain" description="Inhibitor I9" evidence="11">
    <location>
        <begin position="37"/>
        <end position="112"/>
    </location>
</feature>
<keyword evidence="4" id="KW-0720">Serine protease</keyword>
<feature type="compositionally biased region" description="Basic and acidic residues" evidence="7">
    <location>
        <begin position="216"/>
        <end position="235"/>
    </location>
</feature>
<evidence type="ECO:0000256" key="4">
    <source>
        <dbReference type="ARBA" id="ARBA00022825"/>
    </source>
</evidence>
<sequence length="575" mass="59209">MVHVTLLLFFFLATVAGATAVGLEQAQGEGSPALQAYIVHMNPAHRPPSQPTHAHWIASHLRSLSIDPALHLLYNYSSLHAFAANLLPHHIPLLRSSPAVALLHPDPLLHLHTTRSPEFLGLLHPRSPSPVSSSDGFSSPLPQAATANVIVGVLDTGVWPESGSFNDAGMPQVPPRWRGACERGADFASSLCNRKLIGARSFSRGYRAAMAATAQEEGKDKPKEYPSPRDRDGHGTHTASTAAGSSVTNASLFGYATGTARGMATAARVATYKVCWSSGCLGSDILAGIDSAISDGVDVLSLSLGGSAAPYFSDNIAIATFAAAEKGVFVACSAGNAGPRAGSVANTAPWVVTVGAGTLDRDFPAYVNLGSGEKYTGVSLYSGPTTGTQMATLVYEPAADSSGRNGSASSSSNLCLPGTLDPAQVRGKVVLCDRGINSRVEKGAVVKEAGGVGMVLANTAVNGEELVADSHLLPAVAVGMAAGDLIRDYARKDPRARAVLDFGGTVLGVRPSPVVAAFSSRGPNAVAPEILKPDVVGPGVNILAAWSGSAAPTGLAKDERRSPFNILSGELLPPL</sequence>
<dbReference type="PROSITE" id="PS51892">
    <property type="entry name" value="SUBTILASE"/>
    <property type="match status" value="1"/>
</dbReference>
<dbReference type="FunFam" id="3.50.30.30:FF:000005">
    <property type="entry name" value="subtilisin-like protease SBT1.5"/>
    <property type="match status" value="1"/>
</dbReference>
<feature type="signal peptide" evidence="8">
    <location>
        <begin position="1"/>
        <end position="20"/>
    </location>
</feature>
<evidence type="ECO:0000313" key="13">
    <source>
        <dbReference type="Proteomes" id="UP000652761"/>
    </source>
</evidence>
<dbReference type="InterPro" id="IPR045051">
    <property type="entry name" value="SBT"/>
</dbReference>
<dbReference type="Gene3D" id="3.50.30.30">
    <property type="match status" value="1"/>
</dbReference>
<name>A0A843XN20_COLES</name>
<dbReference type="GO" id="GO:0006508">
    <property type="term" value="P:proteolysis"/>
    <property type="evidence" value="ECO:0007669"/>
    <property type="project" value="UniProtKB-KW"/>
</dbReference>
<evidence type="ECO:0000313" key="12">
    <source>
        <dbReference type="EMBL" id="MQM20377.1"/>
    </source>
</evidence>
<evidence type="ECO:0000256" key="8">
    <source>
        <dbReference type="SAM" id="SignalP"/>
    </source>
</evidence>
<feature type="chain" id="PRO_5032816250" description="Subtilisin-like protease" evidence="8">
    <location>
        <begin position="21"/>
        <end position="575"/>
    </location>
</feature>
<evidence type="ECO:0000256" key="6">
    <source>
        <dbReference type="PROSITE-ProRule" id="PRU01240"/>
    </source>
</evidence>
<feature type="region of interest" description="Disordered" evidence="7">
    <location>
        <begin position="213"/>
        <end position="242"/>
    </location>
</feature>
<reference evidence="12" key="1">
    <citation type="submission" date="2017-07" db="EMBL/GenBank/DDBJ databases">
        <title>Taro Niue Genome Assembly and Annotation.</title>
        <authorList>
            <person name="Atibalentja N."/>
            <person name="Keating K."/>
            <person name="Fields C.J."/>
        </authorList>
    </citation>
    <scope>NUCLEOTIDE SEQUENCE</scope>
    <source>
        <strain evidence="12">Niue_2</strain>
        <tissue evidence="12">Leaf</tissue>
    </source>
</reference>
<evidence type="ECO:0000256" key="7">
    <source>
        <dbReference type="SAM" id="MobiDB-lite"/>
    </source>
</evidence>
<dbReference type="Gene3D" id="3.30.70.80">
    <property type="entry name" value="Peptidase S8 propeptide/proteinase inhibitor I9"/>
    <property type="match status" value="1"/>
</dbReference>
<organism evidence="12 13">
    <name type="scientific">Colocasia esculenta</name>
    <name type="common">Wild taro</name>
    <name type="synonym">Arum esculentum</name>
    <dbReference type="NCBI Taxonomy" id="4460"/>
    <lineage>
        <taxon>Eukaryota</taxon>
        <taxon>Viridiplantae</taxon>
        <taxon>Streptophyta</taxon>
        <taxon>Embryophyta</taxon>
        <taxon>Tracheophyta</taxon>
        <taxon>Spermatophyta</taxon>
        <taxon>Magnoliopsida</taxon>
        <taxon>Liliopsida</taxon>
        <taxon>Araceae</taxon>
        <taxon>Aroideae</taxon>
        <taxon>Colocasieae</taxon>
        <taxon>Colocasia</taxon>
    </lineage>
</organism>
<evidence type="ECO:0000256" key="5">
    <source>
        <dbReference type="ARBA" id="ARBA00023180"/>
    </source>
</evidence>
<keyword evidence="4" id="KW-0378">Hydrolase</keyword>
<dbReference type="SUPFAM" id="SSF52743">
    <property type="entry name" value="Subtilisin-like"/>
    <property type="match status" value="1"/>
</dbReference>
<dbReference type="OrthoDB" id="206201at2759"/>
<dbReference type="GO" id="GO:0004252">
    <property type="term" value="F:serine-type endopeptidase activity"/>
    <property type="evidence" value="ECO:0007669"/>
    <property type="project" value="InterPro"/>
</dbReference>
<dbReference type="Pfam" id="PF05922">
    <property type="entry name" value="Inhibitor_I9"/>
    <property type="match status" value="1"/>
</dbReference>